<evidence type="ECO:0000313" key="6">
    <source>
        <dbReference type="Proteomes" id="UP000245845"/>
    </source>
</evidence>
<evidence type="ECO:0000259" key="4">
    <source>
        <dbReference type="PROSITE" id="PS51000"/>
    </source>
</evidence>
<dbReference type="SMART" id="SM01134">
    <property type="entry name" value="DeoRC"/>
    <property type="match status" value="1"/>
</dbReference>
<keyword evidence="3" id="KW-0804">Transcription</keyword>
<dbReference type="SUPFAM" id="SSF46785">
    <property type="entry name" value="Winged helix' DNA-binding domain"/>
    <property type="match status" value="1"/>
</dbReference>
<dbReference type="Gene3D" id="3.40.50.1360">
    <property type="match status" value="1"/>
</dbReference>
<dbReference type="InterPro" id="IPR000485">
    <property type="entry name" value="AsnC-type_HTH_dom"/>
</dbReference>
<keyword evidence="6" id="KW-1185">Reference proteome</keyword>
<proteinExistence type="predicted"/>
<keyword evidence="2" id="KW-0238">DNA-binding</keyword>
<dbReference type="Pfam" id="PF00455">
    <property type="entry name" value="DeoRC"/>
    <property type="match status" value="1"/>
</dbReference>
<name>A0A2Y9BIN7_9FIRM</name>
<dbReference type="InterPro" id="IPR014036">
    <property type="entry name" value="DeoR-like_C"/>
</dbReference>
<dbReference type="GO" id="GO:0043565">
    <property type="term" value="F:sequence-specific DNA binding"/>
    <property type="evidence" value="ECO:0007669"/>
    <property type="project" value="InterPro"/>
</dbReference>
<dbReference type="GO" id="GO:0003700">
    <property type="term" value="F:DNA-binding transcription factor activity"/>
    <property type="evidence" value="ECO:0007669"/>
    <property type="project" value="InterPro"/>
</dbReference>
<dbReference type="PRINTS" id="PR00037">
    <property type="entry name" value="HTHLACR"/>
</dbReference>
<evidence type="ECO:0000256" key="1">
    <source>
        <dbReference type="ARBA" id="ARBA00023015"/>
    </source>
</evidence>
<dbReference type="InterPro" id="IPR018356">
    <property type="entry name" value="Tscrpt_reg_HTH_DeoR_CS"/>
</dbReference>
<dbReference type="RefSeq" id="WP_109732642.1">
    <property type="nucleotide sequence ID" value="NZ_BAAACK010000025.1"/>
</dbReference>
<dbReference type="PANTHER" id="PTHR30363">
    <property type="entry name" value="HTH-TYPE TRANSCRIPTIONAL REGULATOR SRLR-RELATED"/>
    <property type="match status" value="1"/>
</dbReference>
<dbReference type="Gene3D" id="1.10.10.10">
    <property type="entry name" value="Winged helix-like DNA-binding domain superfamily/Winged helix DNA-binding domain"/>
    <property type="match status" value="1"/>
</dbReference>
<dbReference type="InterPro" id="IPR011991">
    <property type="entry name" value="ArsR-like_HTH"/>
</dbReference>
<dbReference type="EMBL" id="QGDL01000012">
    <property type="protein sequence ID" value="PWJ23806.1"/>
    <property type="molecule type" value="Genomic_DNA"/>
</dbReference>
<dbReference type="PANTHER" id="PTHR30363:SF44">
    <property type="entry name" value="AGA OPERON TRANSCRIPTIONAL REPRESSOR-RELATED"/>
    <property type="match status" value="1"/>
</dbReference>
<evidence type="ECO:0000313" key="5">
    <source>
        <dbReference type="EMBL" id="PWJ23806.1"/>
    </source>
</evidence>
<dbReference type="SMART" id="SM00420">
    <property type="entry name" value="HTH_DEOR"/>
    <property type="match status" value="1"/>
</dbReference>
<gene>
    <name evidence="5" type="ORF">A8806_11251</name>
</gene>
<protein>
    <submittedName>
        <fullName evidence="5">DeoR family transcriptional regulator</fullName>
    </submittedName>
</protein>
<organism evidence="5 6">
    <name type="scientific">Faecalicatena orotica</name>
    <dbReference type="NCBI Taxonomy" id="1544"/>
    <lineage>
        <taxon>Bacteria</taxon>
        <taxon>Bacillati</taxon>
        <taxon>Bacillota</taxon>
        <taxon>Clostridia</taxon>
        <taxon>Lachnospirales</taxon>
        <taxon>Lachnospiraceae</taxon>
        <taxon>Faecalicatena</taxon>
    </lineage>
</organism>
<keyword evidence="1" id="KW-0805">Transcription regulation</keyword>
<evidence type="ECO:0000256" key="2">
    <source>
        <dbReference type="ARBA" id="ARBA00023125"/>
    </source>
</evidence>
<dbReference type="InterPro" id="IPR036388">
    <property type="entry name" value="WH-like_DNA-bd_sf"/>
</dbReference>
<dbReference type="Pfam" id="PF08220">
    <property type="entry name" value="HTH_DeoR"/>
    <property type="match status" value="1"/>
</dbReference>
<dbReference type="InterPro" id="IPR050313">
    <property type="entry name" value="Carb_Metab_HTH_regulators"/>
</dbReference>
<dbReference type="AlphaFoldDB" id="A0A2Y9BIN7"/>
<dbReference type="Proteomes" id="UP000245845">
    <property type="component" value="Unassembled WGS sequence"/>
</dbReference>
<comment type="caution">
    <text evidence="5">The sequence shown here is derived from an EMBL/GenBank/DDBJ whole genome shotgun (WGS) entry which is preliminary data.</text>
</comment>
<evidence type="ECO:0000256" key="3">
    <source>
        <dbReference type="ARBA" id="ARBA00023163"/>
    </source>
</evidence>
<reference evidence="5 6" key="1">
    <citation type="submission" date="2018-05" db="EMBL/GenBank/DDBJ databases">
        <title>The Hungate 1000. A catalogue of reference genomes from the rumen microbiome.</title>
        <authorList>
            <person name="Kelly W."/>
        </authorList>
    </citation>
    <scope>NUCLEOTIDE SEQUENCE [LARGE SCALE GENOMIC DNA]</scope>
    <source>
        <strain evidence="5 6">NLAE-zl-C242</strain>
    </source>
</reference>
<dbReference type="PRINTS" id="PR00033">
    <property type="entry name" value="HTHASNC"/>
</dbReference>
<dbReference type="InterPro" id="IPR037171">
    <property type="entry name" value="NagB/RpiA_transferase-like"/>
</dbReference>
<dbReference type="InterPro" id="IPR001034">
    <property type="entry name" value="DeoR_HTH"/>
</dbReference>
<dbReference type="InterPro" id="IPR036390">
    <property type="entry name" value="WH_DNA-bd_sf"/>
</dbReference>
<dbReference type="SUPFAM" id="SSF100950">
    <property type="entry name" value="NagB/RpiA/CoA transferase-like"/>
    <property type="match status" value="1"/>
</dbReference>
<dbReference type="CDD" id="cd00090">
    <property type="entry name" value="HTH_ARSR"/>
    <property type="match status" value="1"/>
</dbReference>
<sequence length="253" mass="27973">MEERRRKILQELEEKGKVRVNELSAELGCSEVTIRNDIKCMERAGLLIRTHGGALKIEETPQKKYSAESIYRNTDKKKAIAARAYECVDDRDTIIIDDTSTGFYLALHIKQHAEKRIAVVTNSLLVGNELAGLDHVELYMVGGPVGGHLAATMGDEAVADISRFHVDKAFIGVHGINFDVGITSTASPQVQVKQAIMKASDKVIVLADSSKFGGGYLSVICPLRDIYQIITDEEVDEEYSERAEREQIPLIIA</sequence>
<accession>A0A2Y9BIN7</accession>
<dbReference type="PROSITE" id="PS51000">
    <property type="entry name" value="HTH_DEOR_2"/>
    <property type="match status" value="1"/>
</dbReference>
<feature type="domain" description="HTH deoR-type" evidence="4">
    <location>
        <begin position="1"/>
        <end position="56"/>
    </location>
</feature>
<dbReference type="PROSITE" id="PS00894">
    <property type="entry name" value="HTH_DEOR_1"/>
    <property type="match status" value="1"/>
</dbReference>
<dbReference type="OrthoDB" id="9797223at2"/>